<dbReference type="InterPro" id="IPR011041">
    <property type="entry name" value="Quinoprot_gluc/sorb_DH_b-prop"/>
</dbReference>
<dbReference type="InterPro" id="IPR054539">
    <property type="entry name" value="Beta-prop_PDH"/>
</dbReference>
<comment type="caution">
    <text evidence="2">The sequence shown here is derived from an EMBL/GenBank/DDBJ whole genome shotgun (WGS) entry which is preliminary data.</text>
</comment>
<dbReference type="PANTHER" id="PTHR33546:SF1">
    <property type="entry name" value="LARGE, MULTIFUNCTIONAL SECRETED PROTEIN"/>
    <property type="match status" value="1"/>
</dbReference>
<gene>
    <name evidence="2" type="ORF">UX85_C0001G0230</name>
</gene>
<sequence>MGKIKWFILGVIILAGAWGWKKYGYLWQSAKNWPRATQVTTEPVELTPTAESDQELEHIKLAEGATITYFAKDVPGARSLARGGGGVVYVGTRGEGVVYALEDKDNDGRAERRVVVANGLNTPNGVAYQDGDLYVAEISRVIKFANIDQRYDKKPDFEVVFDDLPSETHHGWRYIGFGPDGKLYVAIGAPCNICDPGDPFASLTRISPEGGGLETVARGIRNSVGFDWDPNTGKLWFTDNGRDLMGDDLPPDELNRLDNVGEHFGYPYCHGQGVVDPQFGQGGCDQYKPPVVELGPHVAALGMKFVNGKIYIPEHGSWNRSVPIGYRITTVDPQSGLYQVFAEGWLEADGTATGRPVDILVMDDRSILVSDDKAGAVYRISF</sequence>
<dbReference type="Pfam" id="PF22807">
    <property type="entry name" value="TrAA12"/>
    <property type="match status" value="1"/>
</dbReference>
<feature type="domain" description="Pyrroloquinoline quinone-dependent pyranose dehydrogenase beta-propeller" evidence="1">
    <location>
        <begin position="215"/>
        <end position="333"/>
    </location>
</feature>
<dbReference type="AlphaFoldDB" id="A0A0G1RY31"/>
<dbReference type="Gene3D" id="2.120.10.30">
    <property type="entry name" value="TolB, C-terminal domain"/>
    <property type="match status" value="1"/>
</dbReference>
<dbReference type="EMBL" id="LCNT01000001">
    <property type="protein sequence ID" value="KKU62016.1"/>
    <property type="molecule type" value="Genomic_DNA"/>
</dbReference>
<dbReference type="Proteomes" id="UP000033860">
    <property type="component" value="Unassembled WGS sequence"/>
</dbReference>
<dbReference type="PANTHER" id="PTHR33546">
    <property type="entry name" value="LARGE, MULTIFUNCTIONAL SECRETED PROTEIN-RELATED"/>
    <property type="match status" value="1"/>
</dbReference>
<reference evidence="2 3" key="1">
    <citation type="journal article" date="2015" name="Nature">
        <title>rRNA introns, odd ribosomes, and small enigmatic genomes across a large radiation of phyla.</title>
        <authorList>
            <person name="Brown C.T."/>
            <person name="Hug L.A."/>
            <person name="Thomas B.C."/>
            <person name="Sharon I."/>
            <person name="Castelle C.J."/>
            <person name="Singh A."/>
            <person name="Wilkins M.J."/>
            <person name="Williams K.H."/>
            <person name="Banfield J.F."/>
        </authorList>
    </citation>
    <scope>NUCLEOTIDE SEQUENCE [LARGE SCALE GENOMIC DNA]</scope>
</reference>
<dbReference type="SUPFAM" id="SSF50952">
    <property type="entry name" value="Soluble quinoprotein glucose dehydrogenase"/>
    <property type="match status" value="1"/>
</dbReference>
<accession>A0A0G1RY31</accession>
<name>A0A0G1RY31_9BACT</name>
<evidence type="ECO:0000313" key="3">
    <source>
        <dbReference type="Proteomes" id="UP000033860"/>
    </source>
</evidence>
<evidence type="ECO:0000259" key="1">
    <source>
        <dbReference type="Pfam" id="PF22807"/>
    </source>
</evidence>
<protein>
    <submittedName>
        <fullName evidence="2">L-sorbosone dehydrogenase</fullName>
    </submittedName>
</protein>
<evidence type="ECO:0000313" key="2">
    <source>
        <dbReference type="EMBL" id="KKU62016.1"/>
    </source>
</evidence>
<organism evidence="2 3">
    <name type="scientific">Candidatus Beckwithbacteria bacterium GW2011_GWB1_47_15</name>
    <dbReference type="NCBI Taxonomy" id="1618371"/>
    <lineage>
        <taxon>Bacteria</taxon>
        <taxon>Candidatus Beckwithiibacteriota</taxon>
    </lineage>
</organism>
<proteinExistence type="predicted"/>
<dbReference type="InterPro" id="IPR011042">
    <property type="entry name" value="6-blade_b-propeller_TolB-like"/>
</dbReference>
<dbReference type="PATRIC" id="fig|1618371.3.peg.232"/>